<dbReference type="EMBL" id="BARW01007651">
    <property type="protein sequence ID" value="GAI74575.1"/>
    <property type="molecule type" value="Genomic_DNA"/>
</dbReference>
<comment type="caution">
    <text evidence="1">The sequence shown here is derived from an EMBL/GenBank/DDBJ whole genome shotgun (WGS) entry which is preliminary data.</text>
</comment>
<dbReference type="AlphaFoldDB" id="X1SGP6"/>
<evidence type="ECO:0000313" key="1">
    <source>
        <dbReference type="EMBL" id="GAI74575.1"/>
    </source>
</evidence>
<protein>
    <submittedName>
        <fullName evidence="1">Uncharacterized protein</fullName>
    </submittedName>
</protein>
<organism evidence="1">
    <name type="scientific">marine sediment metagenome</name>
    <dbReference type="NCBI Taxonomy" id="412755"/>
    <lineage>
        <taxon>unclassified sequences</taxon>
        <taxon>metagenomes</taxon>
        <taxon>ecological metagenomes</taxon>
    </lineage>
</organism>
<proteinExistence type="predicted"/>
<name>X1SGP6_9ZZZZ</name>
<sequence>MRRKWVAQEGHPILAHLRDARYVWVPSRLVRLLVLAGAVEMEGDKGEE</sequence>
<gene>
    <name evidence="1" type="ORF">S12H4_15869</name>
</gene>
<accession>X1SGP6</accession>
<reference evidence="1" key="1">
    <citation type="journal article" date="2014" name="Front. Microbiol.">
        <title>High frequency of phylogenetically diverse reductive dehalogenase-homologous genes in deep subseafloor sedimentary metagenomes.</title>
        <authorList>
            <person name="Kawai M."/>
            <person name="Futagami T."/>
            <person name="Toyoda A."/>
            <person name="Takaki Y."/>
            <person name="Nishi S."/>
            <person name="Hori S."/>
            <person name="Arai W."/>
            <person name="Tsubouchi T."/>
            <person name="Morono Y."/>
            <person name="Uchiyama I."/>
            <person name="Ito T."/>
            <person name="Fujiyama A."/>
            <person name="Inagaki F."/>
            <person name="Takami H."/>
        </authorList>
    </citation>
    <scope>NUCLEOTIDE SEQUENCE</scope>
    <source>
        <strain evidence="1">Expedition CK06-06</strain>
    </source>
</reference>